<dbReference type="Proteomes" id="UP000095247">
    <property type="component" value="Unassembled WGS sequence"/>
</dbReference>
<feature type="transmembrane region" description="Helical" evidence="10">
    <location>
        <begin position="55"/>
        <end position="75"/>
    </location>
</feature>
<reference evidence="13 14" key="1">
    <citation type="submission" date="2016-08" db="EMBL/GenBank/DDBJ databases">
        <title>Characterization and recognition of Brachyspira hampsonii sp. nov., a novel intestinal spirochete that is pathogenic to pigs.</title>
        <authorList>
            <person name="Mirajkar N."/>
            <person name="La T."/>
            <person name="Phillips N."/>
            <person name="Hampson D."/>
            <person name="Gebhart C."/>
        </authorList>
    </citation>
    <scope>NUCLEOTIDE SEQUENCE [LARGE SCALE GENOMIC DNA]</scope>
    <source>
        <strain evidence="13 14">P280/1</strain>
    </source>
</reference>
<dbReference type="CDD" id="cd04590">
    <property type="entry name" value="CBS_pair_CorC_HlyC_assoc"/>
    <property type="match status" value="1"/>
</dbReference>
<dbReference type="InterPro" id="IPR036318">
    <property type="entry name" value="FAD-bd_PCMH-like_sf"/>
</dbReference>
<organism evidence="13 14">
    <name type="scientific">Brachyspira hampsonii</name>
    <dbReference type="NCBI Taxonomy" id="1287055"/>
    <lineage>
        <taxon>Bacteria</taxon>
        <taxon>Pseudomonadati</taxon>
        <taxon>Spirochaetota</taxon>
        <taxon>Spirochaetia</taxon>
        <taxon>Brachyspirales</taxon>
        <taxon>Brachyspiraceae</taxon>
        <taxon>Brachyspira</taxon>
    </lineage>
</organism>
<evidence type="ECO:0000256" key="1">
    <source>
        <dbReference type="ARBA" id="ARBA00004651"/>
    </source>
</evidence>
<dbReference type="InterPro" id="IPR000644">
    <property type="entry name" value="CBS_dom"/>
</dbReference>
<dbReference type="Pfam" id="PF01595">
    <property type="entry name" value="CNNM"/>
    <property type="match status" value="1"/>
</dbReference>
<feature type="domain" description="CBS" evidence="11">
    <location>
        <begin position="214"/>
        <end position="273"/>
    </location>
</feature>
<keyword evidence="6 8" id="KW-0129">CBS domain</keyword>
<dbReference type="PANTHER" id="PTHR43099:SF5">
    <property type="entry name" value="HLYC_CORC FAMILY TRANSPORTER"/>
    <property type="match status" value="1"/>
</dbReference>
<evidence type="ECO:0000313" key="14">
    <source>
        <dbReference type="Proteomes" id="UP000095247"/>
    </source>
</evidence>
<dbReference type="InterPro" id="IPR044751">
    <property type="entry name" value="Ion_transp-like_CBS"/>
</dbReference>
<evidence type="ECO:0000259" key="12">
    <source>
        <dbReference type="PROSITE" id="PS51846"/>
    </source>
</evidence>
<dbReference type="InterPro" id="IPR005170">
    <property type="entry name" value="Transptr-assoc_dom"/>
</dbReference>
<protein>
    <submittedName>
        <fullName evidence="13">Hemolysin</fullName>
    </submittedName>
</protein>
<dbReference type="EMBL" id="MDCO01000001">
    <property type="protein sequence ID" value="OEJ16096.1"/>
    <property type="molecule type" value="Genomic_DNA"/>
</dbReference>
<keyword evidence="7 9" id="KW-0472">Membrane</keyword>
<evidence type="ECO:0000256" key="7">
    <source>
        <dbReference type="ARBA" id="ARBA00023136"/>
    </source>
</evidence>
<keyword evidence="2" id="KW-1003">Cell membrane</keyword>
<dbReference type="PROSITE" id="PS51371">
    <property type="entry name" value="CBS"/>
    <property type="match status" value="1"/>
</dbReference>
<dbReference type="GO" id="GO:0005886">
    <property type="term" value="C:plasma membrane"/>
    <property type="evidence" value="ECO:0007669"/>
    <property type="project" value="UniProtKB-SubCell"/>
</dbReference>
<comment type="subcellular location">
    <subcellularLocation>
        <location evidence="1">Cell membrane</location>
        <topology evidence="1">Multi-pass membrane protein</topology>
    </subcellularLocation>
</comment>
<dbReference type="Pfam" id="PF03471">
    <property type="entry name" value="CorC_HlyC"/>
    <property type="match status" value="1"/>
</dbReference>
<dbReference type="Pfam" id="PF00571">
    <property type="entry name" value="CBS"/>
    <property type="match status" value="1"/>
</dbReference>
<evidence type="ECO:0000256" key="4">
    <source>
        <dbReference type="ARBA" id="ARBA00022737"/>
    </source>
</evidence>
<evidence type="ECO:0000256" key="8">
    <source>
        <dbReference type="PROSITE-ProRule" id="PRU00703"/>
    </source>
</evidence>
<dbReference type="SUPFAM" id="SSF54631">
    <property type="entry name" value="CBS-domain pair"/>
    <property type="match status" value="1"/>
</dbReference>
<dbReference type="GO" id="GO:0050660">
    <property type="term" value="F:flavin adenine dinucleotide binding"/>
    <property type="evidence" value="ECO:0007669"/>
    <property type="project" value="InterPro"/>
</dbReference>
<dbReference type="Gene3D" id="3.30.465.10">
    <property type="match status" value="1"/>
</dbReference>
<dbReference type="PROSITE" id="PS51846">
    <property type="entry name" value="CNNM"/>
    <property type="match status" value="1"/>
</dbReference>
<dbReference type="InterPro" id="IPR051676">
    <property type="entry name" value="UPF0053_domain"/>
</dbReference>
<dbReference type="AlphaFoldDB" id="A0A1E5NJ18"/>
<keyword evidence="4" id="KW-0677">Repeat</keyword>
<dbReference type="InterPro" id="IPR016169">
    <property type="entry name" value="FAD-bd_PCMH_sub2"/>
</dbReference>
<proteinExistence type="predicted"/>
<feature type="transmembrane region" description="Helical" evidence="10">
    <location>
        <begin position="95"/>
        <end position="119"/>
    </location>
</feature>
<evidence type="ECO:0000256" key="5">
    <source>
        <dbReference type="ARBA" id="ARBA00022989"/>
    </source>
</evidence>
<evidence type="ECO:0000256" key="3">
    <source>
        <dbReference type="ARBA" id="ARBA00022692"/>
    </source>
</evidence>
<dbReference type="InterPro" id="IPR046342">
    <property type="entry name" value="CBS_dom_sf"/>
</dbReference>
<evidence type="ECO:0000256" key="2">
    <source>
        <dbReference type="ARBA" id="ARBA00022475"/>
    </source>
</evidence>
<name>A0A1E5NJ18_9SPIR</name>
<sequence length="432" mass="48181">MDIIIIIVLILLNGIFAMSEIAVISARKSSLMKDSKEGNKGAKTALTLADNPDKFLSTIQIGITLIGILTGIYSGDTVAKELADLLIKINVPSSYSSIIAQILVVALVTYLTLIFGELVPKRIGMVMPERIAKVVAAPMTILSKIGAPFVWVLSNSALLVSRVLGIKDDKTPITEEEIKSMIEEGRQGGEVKEIEQDIIERAFFLGDRKIESIMTHRNDIVFLDVNMSNDEIKKIVSKHSFSAYPVADKNLDNILGVVRVTDIFDKLNSSKAKIEKFVKKANYFHNNMEVYLVLEDMKKNNTKIGLVSDEFGNIDGMITQSDIFEALVGSVTEGKDSKDIRKRKNGGWFVDGQCPMYDFLEYFEIEDENASNHYNTISGLILELLQHVPREGESLEWKNLNLEIVDMDGARIDKVIVNKIENTDKDNNSENK</sequence>
<comment type="caution">
    <text evidence="13">The sequence shown here is derived from an EMBL/GenBank/DDBJ whole genome shotgun (WGS) entry which is preliminary data.</text>
</comment>
<gene>
    <name evidence="13" type="ORF">BFL38_11640</name>
</gene>
<evidence type="ECO:0000313" key="13">
    <source>
        <dbReference type="EMBL" id="OEJ16096.1"/>
    </source>
</evidence>
<evidence type="ECO:0000259" key="11">
    <source>
        <dbReference type="PROSITE" id="PS51371"/>
    </source>
</evidence>
<keyword evidence="3 9" id="KW-0812">Transmembrane</keyword>
<accession>A0A1E5NJ18</accession>
<dbReference type="RefSeq" id="WP_069725552.1">
    <property type="nucleotide sequence ID" value="NZ_MDCO01000001.1"/>
</dbReference>
<keyword evidence="5 9" id="KW-1133">Transmembrane helix</keyword>
<evidence type="ECO:0000256" key="9">
    <source>
        <dbReference type="PROSITE-ProRule" id="PRU01193"/>
    </source>
</evidence>
<dbReference type="PANTHER" id="PTHR43099">
    <property type="entry name" value="UPF0053 PROTEIN YRKA"/>
    <property type="match status" value="1"/>
</dbReference>
<evidence type="ECO:0000256" key="6">
    <source>
        <dbReference type="ARBA" id="ARBA00023122"/>
    </source>
</evidence>
<dbReference type="Gene3D" id="3.10.580.10">
    <property type="entry name" value="CBS-domain"/>
    <property type="match status" value="1"/>
</dbReference>
<feature type="transmembrane region" description="Helical" evidence="10">
    <location>
        <begin position="6"/>
        <end position="26"/>
    </location>
</feature>
<evidence type="ECO:0000256" key="10">
    <source>
        <dbReference type="SAM" id="Phobius"/>
    </source>
</evidence>
<feature type="transmembrane region" description="Helical" evidence="10">
    <location>
        <begin position="131"/>
        <end position="153"/>
    </location>
</feature>
<feature type="domain" description="CNNM transmembrane" evidence="12">
    <location>
        <begin position="1"/>
        <end position="195"/>
    </location>
</feature>
<dbReference type="SMART" id="SM01091">
    <property type="entry name" value="CorC_HlyC"/>
    <property type="match status" value="1"/>
</dbReference>
<dbReference type="SUPFAM" id="SSF56176">
    <property type="entry name" value="FAD-binding/transporter-associated domain-like"/>
    <property type="match status" value="1"/>
</dbReference>
<dbReference type="InterPro" id="IPR002550">
    <property type="entry name" value="CNNM"/>
</dbReference>